<feature type="compositionally biased region" description="Pro residues" evidence="1">
    <location>
        <begin position="130"/>
        <end position="139"/>
    </location>
</feature>
<dbReference type="GeneID" id="9063734"/>
<keyword evidence="3" id="KW-1185">Reference proteome</keyword>
<organism evidence="3">
    <name type="scientific">Perkinsus marinus (strain ATCC 50983 / TXsc)</name>
    <dbReference type="NCBI Taxonomy" id="423536"/>
    <lineage>
        <taxon>Eukaryota</taxon>
        <taxon>Sar</taxon>
        <taxon>Alveolata</taxon>
        <taxon>Perkinsozoa</taxon>
        <taxon>Perkinsea</taxon>
        <taxon>Perkinsida</taxon>
        <taxon>Perkinsidae</taxon>
        <taxon>Perkinsus</taxon>
    </lineage>
</organism>
<dbReference type="AlphaFoldDB" id="C5KFT3"/>
<sequence length="152" mass="17177">MRYKARYYRIDSGFGPGRHQSRLYSGLFVGVILWRVTLLCGRRNTQIAKPSQWLPNILLVHRLSAQQLGQRESFRCGGPRRDSIFRWLLFLSRFQLLKLSCRSEGINNSIALRVATLIQGLPPHSLPRLATPPTPPPLLPHSTCSSSTNCAP</sequence>
<evidence type="ECO:0000313" key="3">
    <source>
        <dbReference type="Proteomes" id="UP000007800"/>
    </source>
</evidence>
<dbReference type="InParanoid" id="C5KFT3"/>
<name>C5KFT3_PERM5</name>
<dbReference type="EMBL" id="GG672861">
    <property type="protein sequence ID" value="EER16635.1"/>
    <property type="molecule type" value="Genomic_DNA"/>
</dbReference>
<reference evidence="2 3" key="1">
    <citation type="submission" date="2008-07" db="EMBL/GenBank/DDBJ databases">
        <authorList>
            <person name="El-Sayed N."/>
            <person name="Caler E."/>
            <person name="Inman J."/>
            <person name="Amedeo P."/>
            <person name="Hass B."/>
            <person name="Wortman J."/>
        </authorList>
    </citation>
    <scope>NUCLEOTIDE SEQUENCE [LARGE SCALE GENOMIC DNA]</scope>
    <source>
        <strain evidence="3">ATCC 50983 / TXsc</strain>
    </source>
</reference>
<protein>
    <submittedName>
        <fullName evidence="2">Uncharacterized protein</fullName>
    </submittedName>
</protein>
<feature type="region of interest" description="Disordered" evidence="1">
    <location>
        <begin position="129"/>
        <end position="152"/>
    </location>
</feature>
<feature type="compositionally biased region" description="Low complexity" evidence="1">
    <location>
        <begin position="140"/>
        <end position="152"/>
    </location>
</feature>
<dbReference type="Proteomes" id="UP000007800">
    <property type="component" value="Unassembled WGS sequence"/>
</dbReference>
<proteinExistence type="predicted"/>
<accession>C5KFT3</accession>
<evidence type="ECO:0000256" key="1">
    <source>
        <dbReference type="SAM" id="MobiDB-lite"/>
    </source>
</evidence>
<gene>
    <name evidence="2" type="ORF">Pmar_PMAR019314</name>
</gene>
<evidence type="ECO:0000313" key="2">
    <source>
        <dbReference type="EMBL" id="EER16635.1"/>
    </source>
</evidence>
<dbReference type="RefSeq" id="XP_002784839.1">
    <property type="nucleotide sequence ID" value="XM_002784793.1"/>
</dbReference>